<name>A0ABT6WDQ9_9ACTN</name>
<reference evidence="1 2" key="1">
    <citation type="submission" date="2023-05" db="EMBL/GenBank/DDBJ databases">
        <title>Actinoplanes sp. NEAU-A12 genome sequencing.</title>
        <authorList>
            <person name="Wang Z.-S."/>
        </authorList>
    </citation>
    <scope>NUCLEOTIDE SEQUENCE [LARGE SCALE GENOMIC DNA]</scope>
    <source>
        <strain evidence="1 2">NEAU-A12</strain>
    </source>
</reference>
<evidence type="ECO:0000313" key="1">
    <source>
        <dbReference type="EMBL" id="MDI6097833.1"/>
    </source>
</evidence>
<evidence type="ECO:0000313" key="2">
    <source>
        <dbReference type="Proteomes" id="UP001241758"/>
    </source>
</evidence>
<sequence>MAVKWDDARRGLPVTFIYSEARLGGLSDRQLYQLRDDDVIEVIDRGLFAVPMWMLLPMSIV</sequence>
<dbReference type="Proteomes" id="UP001241758">
    <property type="component" value="Unassembled WGS sequence"/>
</dbReference>
<organism evidence="1 2">
    <name type="scientific">Actinoplanes sandaracinus</name>
    <dbReference type="NCBI Taxonomy" id="3045177"/>
    <lineage>
        <taxon>Bacteria</taxon>
        <taxon>Bacillati</taxon>
        <taxon>Actinomycetota</taxon>
        <taxon>Actinomycetes</taxon>
        <taxon>Micromonosporales</taxon>
        <taxon>Micromonosporaceae</taxon>
        <taxon>Actinoplanes</taxon>
    </lineage>
</organism>
<protein>
    <submittedName>
        <fullName evidence="1">Uncharacterized protein</fullName>
    </submittedName>
</protein>
<proteinExistence type="predicted"/>
<dbReference type="RefSeq" id="WP_282757218.1">
    <property type="nucleotide sequence ID" value="NZ_JASCTH010000002.1"/>
</dbReference>
<keyword evidence="2" id="KW-1185">Reference proteome</keyword>
<gene>
    <name evidence="1" type="ORF">QLQ12_04370</name>
</gene>
<comment type="caution">
    <text evidence="1">The sequence shown here is derived from an EMBL/GenBank/DDBJ whole genome shotgun (WGS) entry which is preliminary data.</text>
</comment>
<dbReference type="EMBL" id="JASCTH010000002">
    <property type="protein sequence ID" value="MDI6097833.1"/>
    <property type="molecule type" value="Genomic_DNA"/>
</dbReference>
<accession>A0ABT6WDQ9</accession>